<dbReference type="Pfam" id="PF11241">
    <property type="entry name" value="DUF3043"/>
    <property type="match status" value="1"/>
</dbReference>
<evidence type="ECO:0008006" key="5">
    <source>
        <dbReference type="Google" id="ProtNLM"/>
    </source>
</evidence>
<feature type="compositionally biased region" description="Basic and acidic residues" evidence="1">
    <location>
        <begin position="53"/>
        <end position="86"/>
    </location>
</feature>
<keyword evidence="2" id="KW-1133">Transmembrane helix</keyword>
<evidence type="ECO:0000256" key="2">
    <source>
        <dbReference type="SAM" id="Phobius"/>
    </source>
</evidence>
<dbReference type="EMBL" id="BONJ01000004">
    <property type="protein sequence ID" value="GIG13064.1"/>
    <property type="molecule type" value="Genomic_DNA"/>
</dbReference>
<comment type="caution">
    <text evidence="3">The sequence shown here is derived from an EMBL/GenBank/DDBJ whole genome shotgun (WGS) entry which is preliminary data.</text>
</comment>
<dbReference type="Proteomes" id="UP000660339">
    <property type="component" value="Unassembled WGS sequence"/>
</dbReference>
<keyword evidence="2" id="KW-0812">Transmembrane</keyword>
<dbReference type="InterPro" id="IPR021403">
    <property type="entry name" value="DUF3043"/>
</dbReference>
<evidence type="ECO:0000313" key="4">
    <source>
        <dbReference type="Proteomes" id="UP000660339"/>
    </source>
</evidence>
<gene>
    <name evidence="3" type="ORF">Cme02nite_13960</name>
</gene>
<feature type="transmembrane region" description="Helical" evidence="2">
    <location>
        <begin position="144"/>
        <end position="166"/>
    </location>
</feature>
<evidence type="ECO:0000256" key="1">
    <source>
        <dbReference type="SAM" id="MobiDB-lite"/>
    </source>
</evidence>
<feature type="transmembrane region" description="Helical" evidence="2">
    <location>
        <begin position="121"/>
        <end position="138"/>
    </location>
</feature>
<keyword evidence="2" id="KW-0472">Membrane</keyword>
<organism evidence="3 4">
    <name type="scientific">Catellatospora methionotrophica</name>
    <dbReference type="NCBI Taxonomy" id="121620"/>
    <lineage>
        <taxon>Bacteria</taxon>
        <taxon>Bacillati</taxon>
        <taxon>Actinomycetota</taxon>
        <taxon>Actinomycetes</taxon>
        <taxon>Micromonosporales</taxon>
        <taxon>Micromonosporaceae</taxon>
        <taxon>Catellatospora</taxon>
    </lineage>
</organism>
<accession>A0A8J3L7J8</accession>
<feature type="compositionally biased region" description="Basic residues" evidence="1">
    <location>
        <begin position="40"/>
        <end position="52"/>
    </location>
</feature>
<proteinExistence type="predicted"/>
<name>A0A8J3L7J8_9ACTN</name>
<feature type="region of interest" description="Disordered" evidence="1">
    <location>
        <begin position="20"/>
        <end position="87"/>
    </location>
</feature>
<evidence type="ECO:0000313" key="3">
    <source>
        <dbReference type="EMBL" id="GIG13064.1"/>
    </source>
</evidence>
<dbReference type="AlphaFoldDB" id="A0A8J3L7J8"/>
<reference evidence="3" key="1">
    <citation type="submission" date="2021-01" db="EMBL/GenBank/DDBJ databases">
        <title>Whole genome shotgun sequence of Catellatospora methionotrophica NBRC 14553.</title>
        <authorList>
            <person name="Komaki H."/>
            <person name="Tamura T."/>
        </authorList>
    </citation>
    <scope>NUCLEOTIDE SEQUENCE</scope>
    <source>
        <strain evidence="3">NBRC 14553</strain>
    </source>
</reference>
<protein>
    <recommendedName>
        <fullName evidence="5">DUF3043 domain-containing protein</fullName>
    </recommendedName>
</protein>
<sequence>MRRRVGYPCCVPLFSRKTTDVSAATTGAEPEAASEIVRASRSHTPGKGKATPKRTEAQRRKAEPPPANRREAMKRSREKMRSERAESMAGMKAGDERFLLPRDKGPERRLVRDYVDSRRTVGTWFFGGAFLIFFLIQVRDPRIALAANIIWLLLALAVIVDSILICRKIKKLIKANYPKTTQRMGSLYMYAVMRGITFRRMRMPNPQVKIGDPVVPTKA</sequence>
<keyword evidence="4" id="KW-1185">Reference proteome</keyword>